<gene>
    <name evidence="1" type="ORF">RGC78_06085</name>
</gene>
<dbReference type="Proteomes" id="UP001256646">
    <property type="component" value="Unassembled WGS sequence"/>
</dbReference>
<dbReference type="RefSeq" id="WP_252212171.1">
    <property type="nucleotide sequence ID" value="NZ_JAVJAN010000013.1"/>
</dbReference>
<name>A0ABU1EF73_9CLOT</name>
<keyword evidence="2" id="KW-1185">Reference proteome</keyword>
<evidence type="ECO:0000313" key="2">
    <source>
        <dbReference type="Proteomes" id="UP001256646"/>
    </source>
</evidence>
<reference evidence="1 2" key="1">
    <citation type="submission" date="2023-09" db="EMBL/GenBank/DDBJ databases">
        <authorList>
            <person name="Zhai L."/>
        </authorList>
    </citation>
    <scope>NUCLEOTIDE SEQUENCE [LARGE SCALE GENOMIC DNA]</scope>
    <source>
        <strain evidence="1 2">5 N-1</strain>
    </source>
</reference>
<evidence type="ECO:0000313" key="1">
    <source>
        <dbReference type="EMBL" id="MDR5587037.1"/>
    </source>
</evidence>
<comment type="caution">
    <text evidence="1">The sequence shown here is derived from an EMBL/GenBank/DDBJ whole genome shotgun (WGS) entry which is preliminary data.</text>
</comment>
<organism evidence="1 2">
    <name type="scientific">Clostridium aquiflavi</name>
    <dbReference type="NCBI Taxonomy" id="3073603"/>
    <lineage>
        <taxon>Bacteria</taxon>
        <taxon>Bacillati</taxon>
        <taxon>Bacillota</taxon>
        <taxon>Clostridia</taxon>
        <taxon>Eubacteriales</taxon>
        <taxon>Clostridiaceae</taxon>
        <taxon>Clostridium</taxon>
    </lineage>
</organism>
<proteinExistence type="predicted"/>
<protein>
    <submittedName>
        <fullName evidence="1">Uncharacterized protein</fullName>
    </submittedName>
</protein>
<accession>A0ABU1EF73</accession>
<dbReference type="EMBL" id="JAVJAN010000013">
    <property type="protein sequence ID" value="MDR5587037.1"/>
    <property type="molecule type" value="Genomic_DNA"/>
</dbReference>
<sequence>MNEVDVVDLNNKQYRKLIKVQRDAYKKILSFCINNIKDIEKAKKIERYIESMDKAITNELENIRIDNEKYMDIKM</sequence>